<name>A0A2P2P4F9_RHIMU</name>
<reference evidence="1" key="1">
    <citation type="submission" date="2018-02" db="EMBL/GenBank/DDBJ databases">
        <title>Rhizophora mucronata_Transcriptome.</title>
        <authorList>
            <person name="Meera S.P."/>
            <person name="Sreeshan A."/>
            <person name="Augustine A."/>
        </authorList>
    </citation>
    <scope>NUCLEOTIDE SEQUENCE</scope>
    <source>
        <tissue evidence="1">Leaf</tissue>
    </source>
</reference>
<organism evidence="1">
    <name type="scientific">Rhizophora mucronata</name>
    <name type="common">Asiatic mangrove</name>
    <dbReference type="NCBI Taxonomy" id="61149"/>
    <lineage>
        <taxon>Eukaryota</taxon>
        <taxon>Viridiplantae</taxon>
        <taxon>Streptophyta</taxon>
        <taxon>Embryophyta</taxon>
        <taxon>Tracheophyta</taxon>
        <taxon>Spermatophyta</taxon>
        <taxon>Magnoliopsida</taxon>
        <taxon>eudicotyledons</taxon>
        <taxon>Gunneridae</taxon>
        <taxon>Pentapetalae</taxon>
        <taxon>rosids</taxon>
        <taxon>fabids</taxon>
        <taxon>Malpighiales</taxon>
        <taxon>Rhizophoraceae</taxon>
        <taxon>Rhizophora</taxon>
    </lineage>
</organism>
<dbReference type="EMBL" id="GGEC01069144">
    <property type="protein sequence ID" value="MBX49628.1"/>
    <property type="molecule type" value="Transcribed_RNA"/>
</dbReference>
<sequence length="40" mass="4694">MHIFNETLSGMIGATKNSSKINMNQYWPQCGMKFKRCRLQ</sequence>
<protein>
    <submittedName>
        <fullName evidence="1">Uncharacterized protein</fullName>
    </submittedName>
</protein>
<accession>A0A2P2P4F9</accession>
<dbReference type="AlphaFoldDB" id="A0A2P2P4F9"/>
<proteinExistence type="predicted"/>
<evidence type="ECO:0000313" key="1">
    <source>
        <dbReference type="EMBL" id="MBX49628.1"/>
    </source>
</evidence>